<dbReference type="AlphaFoldDB" id="A0A5C5RUS3"/>
<keyword evidence="3" id="KW-1185">Reference proteome</keyword>
<evidence type="ECO:0008006" key="4">
    <source>
        <dbReference type="Google" id="ProtNLM"/>
    </source>
</evidence>
<dbReference type="PROSITE" id="PS51257">
    <property type="entry name" value="PROKAR_LIPOPROTEIN"/>
    <property type="match status" value="1"/>
</dbReference>
<organism evidence="2 3">
    <name type="scientific">Tsukamurella sputi</name>
    <dbReference type="NCBI Taxonomy" id="2591848"/>
    <lineage>
        <taxon>Bacteria</taxon>
        <taxon>Bacillati</taxon>
        <taxon>Actinomycetota</taxon>
        <taxon>Actinomycetes</taxon>
        <taxon>Mycobacteriales</taxon>
        <taxon>Tsukamurellaceae</taxon>
        <taxon>Tsukamurella</taxon>
    </lineage>
</organism>
<comment type="caution">
    <text evidence="2">The sequence shown here is derived from an EMBL/GenBank/DDBJ whole genome shotgun (WGS) entry which is preliminary data.</text>
</comment>
<proteinExistence type="predicted"/>
<dbReference type="Proteomes" id="UP000319792">
    <property type="component" value="Unassembled WGS sequence"/>
</dbReference>
<gene>
    <name evidence="2" type="ORF">FK268_03790</name>
</gene>
<sequence>MPQCRTALAIAGTAVLLASCATTGGEGTGPAPSTEQTASYPLAPTQLVGRTFAEADAVLRSTTIATSTFGEPFRGPEAYRRVAQGTISPIATTDAGALTVVAATFTGSSASPMEKVRVGLLVDDKDAAPKPGSTEYRGLTDGLVEAMKLSPQETTTVMYLWVEGGENIEDVFWHFVDRAIRHMPLTRDATTALVGRPLLARAQKGDGYGADDGKTWADGVRLDRVFVGEDAATRAWARTAFDIAPQSQVCAVDIERTLRARFTVTPALTDDVHSTSPTAHRASIPGGYVDFFLSNIGSSGCITSITVTPNTR</sequence>
<accession>A0A5C5RUS3</accession>
<dbReference type="OrthoDB" id="9940516at2"/>
<name>A0A5C5RUS3_9ACTN</name>
<evidence type="ECO:0000313" key="3">
    <source>
        <dbReference type="Proteomes" id="UP000319792"/>
    </source>
</evidence>
<evidence type="ECO:0000313" key="2">
    <source>
        <dbReference type="EMBL" id="TWS26368.1"/>
    </source>
</evidence>
<evidence type="ECO:0000256" key="1">
    <source>
        <dbReference type="SAM" id="SignalP"/>
    </source>
</evidence>
<feature type="signal peptide" evidence="1">
    <location>
        <begin position="1"/>
        <end position="24"/>
    </location>
</feature>
<keyword evidence="1" id="KW-0732">Signal</keyword>
<reference evidence="2 3" key="2">
    <citation type="submission" date="2019-08" db="EMBL/GenBank/DDBJ databases">
        <title>Tsukamurella conjunctivitidis sp. nov., Tsukamurella assacharolytica sp. nov. and Tsukamurella sputae sp. nov. isolated from patients with conjunctivitis, bacteraemia (lymphoma) and respiratory infection (sputum) in Hong Kong.</title>
        <authorList>
            <person name="Fok K.M.N."/>
            <person name="Fong J.Y.H."/>
        </authorList>
    </citation>
    <scope>NUCLEOTIDE SEQUENCE [LARGE SCALE GENOMIC DNA]</scope>
    <source>
        <strain evidence="2 3">HKU70</strain>
    </source>
</reference>
<dbReference type="EMBL" id="VIGV01000001">
    <property type="protein sequence ID" value="TWS26368.1"/>
    <property type="molecule type" value="Genomic_DNA"/>
</dbReference>
<feature type="chain" id="PRO_5038742792" description="GerMN domain-containing protein" evidence="1">
    <location>
        <begin position="25"/>
        <end position="312"/>
    </location>
</feature>
<reference evidence="2 3" key="1">
    <citation type="submission" date="2019-06" db="EMBL/GenBank/DDBJ databases">
        <authorList>
            <person name="Teng J.L.L."/>
            <person name="Lee H.H."/>
            <person name="Lau S.K.P."/>
            <person name="Woo P.C.Y."/>
        </authorList>
    </citation>
    <scope>NUCLEOTIDE SEQUENCE [LARGE SCALE GENOMIC DNA]</scope>
    <source>
        <strain evidence="2 3">HKU70</strain>
    </source>
</reference>
<protein>
    <recommendedName>
        <fullName evidence="4">GerMN domain-containing protein</fullName>
    </recommendedName>
</protein>
<dbReference type="RefSeq" id="WP_146431233.1">
    <property type="nucleotide sequence ID" value="NZ_VIGV01000001.1"/>
</dbReference>